<dbReference type="InParanoid" id="A0A0P0VX68"/>
<accession>A0A0P0VX68</accession>
<dbReference type="Gramene" id="Os03t0338200-01">
    <property type="protein sequence ID" value="Os03t0338200-01"/>
    <property type="gene ID" value="Os03g0338200"/>
</dbReference>
<evidence type="ECO:0000313" key="1">
    <source>
        <dbReference type="EMBL" id="BAS84102.1"/>
    </source>
</evidence>
<proteinExistence type="predicted"/>
<reference evidence="1 2" key="2">
    <citation type="journal article" date="2013" name="Plant Cell Physiol.">
        <title>Rice Annotation Project Database (RAP-DB): an integrative and interactive database for rice genomics.</title>
        <authorList>
            <person name="Sakai H."/>
            <person name="Lee S.S."/>
            <person name="Tanaka T."/>
            <person name="Numa H."/>
            <person name="Kim J."/>
            <person name="Kawahara Y."/>
            <person name="Wakimoto H."/>
            <person name="Yang C.C."/>
            <person name="Iwamoto M."/>
            <person name="Abe T."/>
            <person name="Yamada Y."/>
            <person name="Muto A."/>
            <person name="Inokuchi H."/>
            <person name="Ikemura T."/>
            <person name="Matsumoto T."/>
            <person name="Sasaki T."/>
            <person name="Itoh T."/>
        </authorList>
    </citation>
    <scope>NUCLEOTIDE SEQUENCE [LARGE SCALE GENOMIC DNA]</scope>
    <source>
        <strain evidence="2">cv. Nipponbare</strain>
    </source>
</reference>
<name>A0A0P0VX68_ORYSJ</name>
<reference evidence="1 2" key="3">
    <citation type="journal article" date="2013" name="Rice">
        <title>Improvement of the Oryza sativa Nipponbare reference genome using next generation sequence and optical map data.</title>
        <authorList>
            <person name="Kawahara Y."/>
            <person name="de la Bastide M."/>
            <person name="Hamilton J.P."/>
            <person name="Kanamori H."/>
            <person name="McCombie W.R."/>
            <person name="Ouyang S."/>
            <person name="Schwartz D.C."/>
            <person name="Tanaka T."/>
            <person name="Wu J."/>
            <person name="Zhou S."/>
            <person name="Childs K.L."/>
            <person name="Davidson R.M."/>
            <person name="Lin H."/>
            <person name="Quesada-Ocampo L."/>
            <person name="Vaillancourt B."/>
            <person name="Sakai H."/>
            <person name="Lee S.S."/>
            <person name="Kim J."/>
            <person name="Numa H."/>
            <person name="Itoh T."/>
            <person name="Buell C.R."/>
            <person name="Matsumoto T."/>
        </authorList>
    </citation>
    <scope>NUCLEOTIDE SEQUENCE [LARGE SCALE GENOMIC DNA]</scope>
    <source>
        <strain evidence="2">cv. Nipponbare</strain>
    </source>
</reference>
<dbReference type="PaxDb" id="39947-A0A0P0VX68"/>
<reference evidence="2" key="1">
    <citation type="journal article" date="2005" name="Nature">
        <title>The map-based sequence of the rice genome.</title>
        <authorList>
            <consortium name="International rice genome sequencing project (IRGSP)"/>
            <person name="Matsumoto T."/>
            <person name="Wu J."/>
            <person name="Kanamori H."/>
            <person name="Katayose Y."/>
            <person name="Fujisawa M."/>
            <person name="Namiki N."/>
            <person name="Mizuno H."/>
            <person name="Yamamoto K."/>
            <person name="Antonio B.A."/>
            <person name="Baba T."/>
            <person name="Sakata K."/>
            <person name="Nagamura Y."/>
            <person name="Aoki H."/>
            <person name="Arikawa K."/>
            <person name="Arita K."/>
            <person name="Bito T."/>
            <person name="Chiden Y."/>
            <person name="Fujitsuka N."/>
            <person name="Fukunaka R."/>
            <person name="Hamada M."/>
            <person name="Harada C."/>
            <person name="Hayashi A."/>
            <person name="Hijishita S."/>
            <person name="Honda M."/>
            <person name="Hosokawa S."/>
            <person name="Ichikawa Y."/>
            <person name="Idonuma A."/>
            <person name="Iijima M."/>
            <person name="Ikeda M."/>
            <person name="Ikeno M."/>
            <person name="Ito K."/>
            <person name="Ito S."/>
            <person name="Ito T."/>
            <person name="Ito Y."/>
            <person name="Ito Y."/>
            <person name="Iwabuchi A."/>
            <person name="Kamiya K."/>
            <person name="Karasawa W."/>
            <person name="Kurita K."/>
            <person name="Katagiri S."/>
            <person name="Kikuta A."/>
            <person name="Kobayashi H."/>
            <person name="Kobayashi N."/>
            <person name="Machita K."/>
            <person name="Maehara T."/>
            <person name="Masukawa M."/>
            <person name="Mizubayashi T."/>
            <person name="Mukai Y."/>
            <person name="Nagasaki H."/>
            <person name="Nagata Y."/>
            <person name="Naito S."/>
            <person name="Nakashima M."/>
            <person name="Nakama Y."/>
            <person name="Nakamichi Y."/>
            <person name="Nakamura M."/>
            <person name="Meguro A."/>
            <person name="Negishi M."/>
            <person name="Ohta I."/>
            <person name="Ohta T."/>
            <person name="Okamoto M."/>
            <person name="Ono N."/>
            <person name="Saji S."/>
            <person name="Sakaguchi M."/>
            <person name="Sakai K."/>
            <person name="Shibata M."/>
            <person name="Shimokawa T."/>
            <person name="Song J."/>
            <person name="Takazaki Y."/>
            <person name="Terasawa K."/>
            <person name="Tsugane M."/>
            <person name="Tsuji K."/>
            <person name="Ueda S."/>
            <person name="Waki K."/>
            <person name="Yamagata H."/>
            <person name="Yamamoto M."/>
            <person name="Yamamoto S."/>
            <person name="Yamane H."/>
            <person name="Yoshiki S."/>
            <person name="Yoshihara R."/>
            <person name="Yukawa K."/>
            <person name="Zhong H."/>
            <person name="Yano M."/>
            <person name="Yuan Q."/>
            <person name="Ouyang S."/>
            <person name="Liu J."/>
            <person name="Jones K.M."/>
            <person name="Gansberger K."/>
            <person name="Moffat K."/>
            <person name="Hill J."/>
            <person name="Bera J."/>
            <person name="Fadrosh D."/>
            <person name="Jin S."/>
            <person name="Johri S."/>
            <person name="Kim M."/>
            <person name="Overton L."/>
            <person name="Reardon M."/>
            <person name="Tsitrin T."/>
            <person name="Vuong H."/>
            <person name="Weaver B."/>
            <person name="Ciecko A."/>
            <person name="Tallon L."/>
            <person name="Jackson J."/>
            <person name="Pai G."/>
            <person name="Aken S.V."/>
            <person name="Utterback T."/>
            <person name="Reidmuller S."/>
            <person name="Feldblyum T."/>
            <person name="Hsiao J."/>
            <person name="Zismann V."/>
            <person name="Iobst S."/>
            <person name="de Vazeille A.R."/>
            <person name="Buell C.R."/>
            <person name="Ying K."/>
            <person name="Li Y."/>
            <person name="Lu T."/>
            <person name="Huang Y."/>
            <person name="Zhao Q."/>
            <person name="Feng Q."/>
            <person name="Zhang L."/>
            <person name="Zhu J."/>
            <person name="Weng Q."/>
            <person name="Mu J."/>
            <person name="Lu Y."/>
            <person name="Fan D."/>
            <person name="Liu Y."/>
            <person name="Guan J."/>
            <person name="Zhang Y."/>
            <person name="Yu S."/>
            <person name="Liu X."/>
            <person name="Zhang Y."/>
            <person name="Hong G."/>
            <person name="Han B."/>
            <person name="Choisne N."/>
            <person name="Demange N."/>
            <person name="Orjeda G."/>
            <person name="Samain S."/>
            <person name="Cattolico L."/>
            <person name="Pelletier E."/>
            <person name="Couloux A."/>
            <person name="Segurens B."/>
            <person name="Wincker P."/>
            <person name="D'Hont A."/>
            <person name="Scarpelli C."/>
            <person name="Weissenbach J."/>
            <person name="Salanoubat M."/>
            <person name="Quetier F."/>
            <person name="Yu Y."/>
            <person name="Kim H.R."/>
            <person name="Rambo T."/>
            <person name="Currie J."/>
            <person name="Collura K."/>
            <person name="Luo M."/>
            <person name="Yang T."/>
            <person name="Ammiraju J.S.S."/>
            <person name="Engler F."/>
            <person name="Soderlund C."/>
            <person name="Wing R.A."/>
            <person name="Palmer L.E."/>
            <person name="de la Bastide M."/>
            <person name="Spiegel L."/>
            <person name="Nascimento L."/>
            <person name="Zutavern T."/>
            <person name="O'Shaughnessy A."/>
            <person name="Dike S."/>
            <person name="Dedhia N."/>
            <person name="Preston R."/>
            <person name="Balija V."/>
            <person name="McCombie W.R."/>
            <person name="Chow T."/>
            <person name="Chen H."/>
            <person name="Chung M."/>
            <person name="Chen C."/>
            <person name="Shaw J."/>
            <person name="Wu H."/>
            <person name="Hsiao K."/>
            <person name="Chao Y."/>
            <person name="Chu M."/>
            <person name="Cheng C."/>
            <person name="Hour A."/>
            <person name="Lee P."/>
            <person name="Lin S."/>
            <person name="Lin Y."/>
            <person name="Liou J."/>
            <person name="Liu S."/>
            <person name="Hsing Y."/>
            <person name="Raghuvanshi S."/>
            <person name="Mohanty A."/>
            <person name="Bharti A.K."/>
            <person name="Gaur A."/>
            <person name="Gupta V."/>
            <person name="Kumar D."/>
            <person name="Ravi V."/>
            <person name="Vij S."/>
            <person name="Kapur A."/>
            <person name="Khurana P."/>
            <person name="Khurana P."/>
            <person name="Khurana J.P."/>
            <person name="Tyagi A.K."/>
            <person name="Gaikwad K."/>
            <person name="Singh A."/>
            <person name="Dalal V."/>
            <person name="Srivastava S."/>
            <person name="Dixit A."/>
            <person name="Pal A.K."/>
            <person name="Ghazi I.A."/>
            <person name="Yadav M."/>
            <person name="Pandit A."/>
            <person name="Bhargava A."/>
            <person name="Sureshbabu K."/>
            <person name="Batra K."/>
            <person name="Sharma T.R."/>
            <person name="Mohapatra T."/>
            <person name="Singh N.K."/>
            <person name="Messing J."/>
            <person name="Nelson A.B."/>
            <person name="Fuks G."/>
            <person name="Kavchok S."/>
            <person name="Keizer G."/>
            <person name="Linton E."/>
            <person name="Llaca V."/>
            <person name="Song R."/>
            <person name="Tanyolac B."/>
            <person name="Young S."/>
            <person name="Ho-Il K."/>
            <person name="Hahn J.H."/>
            <person name="Sangsakoo G."/>
            <person name="Vanavichit A."/>
            <person name="de Mattos Luiz.A.T."/>
            <person name="Zimmer P.D."/>
            <person name="Malone G."/>
            <person name="Dellagostin O."/>
            <person name="de Oliveira A.C."/>
            <person name="Bevan M."/>
            <person name="Bancroft I."/>
            <person name="Minx P."/>
            <person name="Cordum H."/>
            <person name="Wilson R."/>
            <person name="Cheng Z."/>
            <person name="Jin W."/>
            <person name="Jiang J."/>
            <person name="Leong S.A."/>
            <person name="Iwama H."/>
            <person name="Gojobori T."/>
            <person name="Itoh T."/>
            <person name="Niimura Y."/>
            <person name="Fujii Y."/>
            <person name="Habara T."/>
            <person name="Sakai H."/>
            <person name="Sato Y."/>
            <person name="Wilson G."/>
            <person name="Kumar K."/>
            <person name="McCouch S."/>
            <person name="Juretic N."/>
            <person name="Hoen D."/>
            <person name="Wright S."/>
            <person name="Bruskiewich R."/>
            <person name="Bureau T."/>
            <person name="Miyao A."/>
            <person name="Hirochika H."/>
            <person name="Nishikawa T."/>
            <person name="Kadowaki K."/>
            <person name="Sugiura M."/>
            <person name="Burr B."/>
            <person name="Sasaki T."/>
        </authorList>
    </citation>
    <scope>NUCLEOTIDE SEQUENCE [LARGE SCALE GENOMIC DNA]</scope>
    <source>
        <strain evidence="2">cv. Nipponbare</strain>
    </source>
</reference>
<evidence type="ECO:0000313" key="2">
    <source>
        <dbReference type="Proteomes" id="UP000059680"/>
    </source>
</evidence>
<organism evidence="1 2">
    <name type="scientific">Oryza sativa subsp. japonica</name>
    <name type="common">Rice</name>
    <dbReference type="NCBI Taxonomy" id="39947"/>
    <lineage>
        <taxon>Eukaryota</taxon>
        <taxon>Viridiplantae</taxon>
        <taxon>Streptophyta</taxon>
        <taxon>Embryophyta</taxon>
        <taxon>Tracheophyta</taxon>
        <taxon>Spermatophyta</taxon>
        <taxon>Magnoliopsida</taxon>
        <taxon>Liliopsida</taxon>
        <taxon>Poales</taxon>
        <taxon>Poaceae</taxon>
        <taxon>BOP clade</taxon>
        <taxon>Oryzoideae</taxon>
        <taxon>Oryzeae</taxon>
        <taxon>Oryzinae</taxon>
        <taxon>Oryza</taxon>
        <taxon>Oryza sativa</taxon>
    </lineage>
</organism>
<keyword evidence="2" id="KW-1185">Reference proteome</keyword>
<dbReference type="Proteomes" id="UP000059680">
    <property type="component" value="Chromosome 3"/>
</dbReference>
<dbReference type="OMA" id="KRIHAVP"/>
<gene>
    <name evidence="1" type="ordered locus">Os03g0338200</name>
    <name evidence="1" type="ORF">OSNPB_030338200</name>
</gene>
<protein>
    <submittedName>
        <fullName evidence="1">Os03g0338200 protein</fullName>
    </submittedName>
</protein>
<sequence length="134" mass="15217">AVRTFFSGRGVQSRRRPSALLISSGNARPPQAPPAVSPNRTHAVPLSLEECLVVWDNKLNWIRQGHQFPPRRSCGAVDTVERLFHLRCPCCHPRPHCISVLDLRLSLTTIQESLPRSEFMFTSYMFQFITTSTK</sequence>
<dbReference type="AlphaFoldDB" id="A0A0P0VX68"/>
<dbReference type="EMBL" id="AP014959">
    <property type="protein sequence ID" value="BAS84102.1"/>
    <property type="molecule type" value="Genomic_DNA"/>
</dbReference>
<feature type="non-terminal residue" evidence="1">
    <location>
        <position position="1"/>
    </location>
</feature>